<name>A0ACC1YG97_MELAZ</name>
<dbReference type="EMBL" id="CM051396">
    <property type="protein sequence ID" value="KAJ4722394.1"/>
    <property type="molecule type" value="Genomic_DNA"/>
</dbReference>
<sequence>MANFAASSSSSISFTAGSSSGAFDDAFEDACSICLEPFSTDDPGTVTSCKHEYHLQCILEWSQRSKECPICWQQFVLKDPASQELLAAIDSERRFKSRNISPVSFAEDFDTGLDATNLDYDDMEACVMQHIATARYFRRREMQRYSGLDASQVRDSNSAANVPGTPPTNTSSPDSSHGSSDGYLSTSDIRSVVNVQPPSSHPGIAVNRDGPLKSRVFFRQPPPDSPRGPNPSEIFSFSESVKSKWSAASARYKESISKGTRSLKERLLARNNSVKELSKEVQREMSAGIAGVAKMIERLDLASKRTGTSIPASGNTVGTSSVLFKGKSVQESAINKKSMELACDLISDAPSHVSSTNSGQMEVSQQRGI</sequence>
<keyword evidence="2" id="KW-1185">Reference proteome</keyword>
<protein>
    <submittedName>
        <fullName evidence="1">E3 ubiquitin-protein ligase RHF2A-like protein</fullName>
    </submittedName>
</protein>
<accession>A0ACC1YG97</accession>
<dbReference type="Proteomes" id="UP001164539">
    <property type="component" value="Chromosome 3"/>
</dbReference>
<proteinExistence type="predicted"/>
<gene>
    <name evidence="1" type="ORF">OWV82_005901</name>
</gene>
<reference evidence="1 2" key="1">
    <citation type="journal article" date="2023" name="Science">
        <title>Complex scaffold remodeling in plant triterpene biosynthesis.</title>
        <authorList>
            <person name="De La Pena R."/>
            <person name="Hodgson H."/>
            <person name="Liu J.C."/>
            <person name="Stephenson M.J."/>
            <person name="Martin A.C."/>
            <person name="Owen C."/>
            <person name="Harkess A."/>
            <person name="Leebens-Mack J."/>
            <person name="Jimenez L.E."/>
            <person name="Osbourn A."/>
            <person name="Sattely E.S."/>
        </authorList>
    </citation>
    <scope>NUCLEOTIDE SEQUENCE [LARGE SCALE GENOMIC DNA]</scope>
    <source>
        <strain evidence="2">cv. JPN11</strain>
        <tissue evidence="1">Leaf</tissue>
    </source>
</reference>
<comment type="caution">
    <text evidence="1">The sequence shown here is derived from an EMBL/GenBank/DDBJ whole genome shotgun (WGS) entry which is preliminary data.</text>
</comment>
<organism evidence="1 2">
    <name type="scientific">Melia azedarach</name>
    <name type="common">Chinaberry tree</name>
    <dbReference type="NCBI Taxonomy" id="155640"/>
    <lineage>
        <taxon>Eukaryota</taxon>
        <taxon>Viridiplantae</taxon>
        <taxon>Streptophyta</taxon>
        <taxon>Embryophyta</taxon>
        <taxon>Tracheophyta</taxon>
        <taxon>Spermatophyta</taxon>
        <taxon>Magnoliopsida</taxon>
        <taxon>eudicotyledons</taxon>
        <taxon>Gunneridae</taxon>
        <taxon>Pentapetalae</taxon>
        <taxon>rosids</taxon>
        <taxon>malvids</taxon>
        <taxon>Sapindales</taxon>
        <taxon>Meliaceae</taxon>
        <taxon>Melia</taxon>
    </lineage>
</organism>
<evidence type="ECO:0000313" key="2">
    <source>
        <dbReference type="Proteomes" id="UP001164539"/>
    </source>
</evidence>
<evidence type="ECO:0000313" key="1">
    <source>
        <dbReference type="EMBL" id="KAJ4722394.1"/>
    </source>
</evidence>